<reference evidence="1 2" key="1">
    <citation type="submission" date="2023-02" db="EMBL/GenBank/DDBJ databases">
        <title>Gemone sequence of Telluria chitinolytica ACM 3522T.</title>
        <authorList>
            <person name="Frediansyah A."/>
            <person name="Miess H."/>
            <person name="Gross H."/>
        </authorList>
    </citation>
    <scope>NUCLEOTIDE SEQUENCE [LARGE SCALE GENOMIC DNA]</scope>
    <source>
        <strain evidence="1 2">ACM 3522</strain>
    </source>
</reference>
<name>A0ABY8B806_9BURK</name>
<sequence>MAPRQEARRLLALVLALCAVCAWTTHALLAPVNALAFASLLTLCRG</sequence>
<accession>A0ABY8B806</accession>
<evidence type="ECO:0000313" key="1">
    <source>
        <dbReference type="EMBL" id="WEF32030.1"/>
    </source>
</evidence>
<keyword evidence="2" id="KW-1185">Reference proteome</keyword>
<proteinExistence type="predicted"/>
<protein>
    <submittedName>
        <fullName evidence="1">Uncharacterized protein</fullName>
    </submittedName>
</protein>
<dbReference type="RefSeq" id="WP_277414792.1">
    <property type="nucleotide sequence ID" value="NZ_CP119083.1"/>
</dbReference>
<dbReference type="EMBL" id="CP119083">
    <property type="protein sequence ID" value="WEF32030.1"/>
    <property type="molecule type" value="Genomic_DNA"/>
</dbReference>
<dbReference type="Proteomes" id="UP001216510">
    <property type="component" value="Chromosome"/>
</dbReference>
<gene>
    <name evidence="1" type="ORF">PX653_21770</name>
</gene>
<organism evidence="1 2">
    <name type="scientific">Pseudoduganella chitinolytica</name>
    <dbReference type="NCBI Taxonomy" id="34070"/>
    <lineage>
        <taxon>Bacteria</taxon>
        <taxon>Pseudomonadati</taxon>
        <taxon>Pseudomonadota</taxon>
        <taxon>Betaproteobacteria</taxon>
        <taxon>Burkholderiales</taxon>
        <taxon>Oxalobacteraceae</taxon>
        <taxon>Telluria group</taxon>
        <taxon>Pseudoduganella</taxon>
    </lineage>
</organism>
<evidence type="ECO:0000313" key="2">
    <source>
        <dbReference type="Proteomes" id="UP001216510"/>
    </source>
</evidence>